<comment type="caution">
    <text evidence="1">The sequence shown here is derived from an EMBL/GenBank/DDBJ whole genome shotgun (WGS) entry which is preliminary data.</text>
</comment>
<proteinExistence type="predicted"/>
<reference evidence="1 2" key="1">
    <citation type="submission" date="2018-01" db="EMBL/GenBank/DDBJ databases">
        <title>Draft genome sequence of Salinispora sp. 13K206.</title>
        <authorList>
            <person name="Sahin N."/>
            <person name="Saygin H."/>
            <person name="Ay H."/>
        </authorList>
    </citation>
    <scope>NUCLEOTIDE SEQUENCE [LARGE SCALE GENOMIC DNA]</scope>
    <source>
        <strain evidence="1 2">13K206</strain>
    </source>
</reference>
<evidence type="ECO:0008006" key="3">
    <source>
        <dbReference type="Google" id="ProtNLM"/>
    </source>
</evidence>
<dbReference type="InterPro" id="IPR025335">
    <property type="entry name" value="DUF4241"/>
</dbReference>
<name>A0A2W2CY74_9ACTN</name>
<dbReference type="RefSeq" id="WP_111132192.1">
    <property type="nucleotide sequence ID" value="NZ_POUB01000003.1"/>
</dbReference>
<protein>
    <recommendedName>
        <fullName evidence="3">DUF4241 domain-containing protein</fullName>
    </recommendedName>
</protein>
<dbReference type="OrthoDB" id="9789980at2"/>
<keyword evidence="2" id="KW-1185">Reference proteome</keyword>
<dbReference type="Pfam" id="PF14025">
    <property type="entry name" value="DUF4241"/>
    <property type="match status" value="1"/>
</dbReference>
<evidence type="ECO:0000313" key="1">
    <source>
        <dbReference type="EMBL" id="PZG02841.1"/>
    </source>
</evidence>
<gene>
    <name evidence="1" type="ORF">C1I99_00630</name>
</gene>
<sequence>MPYTPDLDRLLTPGARFTDEHGAYVMEAHPVGEIVLPTGRVAGCDPLVCPDAEPFTVELPPGRYPARAWVAVVLRDGAEADRRVAALELMVHDGQATGWEMALVGGQDVSTLEADGYFGYGVDAGTGTLADPVALSALESWDYEQVEDVFIPAQLPEAPVPGLITAVLDEATGANVVTVSSGWGDGCYGTWIGRTADGRVTSFVTDFMVVPEPA</sequence>
<organism evidence="1 2">
    <name type="scientific">Micromonospora deserti</name>
    <dbReference type="NCBI Taxonomy" id="2070366"/>
    <lineage>
        <taxon>Bacteria</taxon>
        <taxon>Bacillati</taxon>
        <taxon>Actinomycetota</taxon>
        <taxon>Actinomycetes</taxon>
        <taxon>Micromonosporales</taxon>
        <taxon>Micromonosporaceae</taxon>
        <taxon>Micromonospora</taxon>
    </lineage>
</organism>
<evidence type="ECO:0000313" key="2">
    <source>
        <dbReference type="Proteomes" id="UP000248749"/>
    </source>
</evidence>
<dbReference type="EMBL" id="POUB01000003">
    <property type="protein sequence ID" value="PZG02841.1"/>
    <property type="molecule type" value="Genomic_DNA"/>
</dbReference>
<accession>A0A2W2CY74</accession>
<dbReference type="Proteomes" id="UP000248749">
    <property type="component" value="Unassembled WGS sequence"/>
</dbReference>
<dbReference type="AlphaFoldDB" id="A0A2W2CY74"/>